<proteinExistence type="predicted"/>
<reference evidence="6" key="1">
    <citation type="submission" date="2022-04" db="EMBL/GenBank/DDBJ databases">
        <title>Complete genome sequence of a cyanobacterium, Nostoc sp. SO-36, isolated in Antarctica.</title>
        <authorList>
            <person name="Kanesaki Y."/>
            <person name="Effendi D."/>
            <person name="Sakamoto T."/>
            <person name="Ohtani S."/>
            <person name="Awai K."/>
        </authorList>
    </citation>
    <scope>NUCLEOTIDE SEQUENCE</scope>
    <source>
        <strain evidence="6">SO-36</strain>
    </source>
</reference>
<evidence type="ECO:0000256" key="4">
    <source>
        <dbReference type="SAM" id="MobiDB-lite"/>
    </source>
</evidence>
<feature type="region of interest" description="Disordered" evidence="4">
    <location>
        <begin position="1"/>
        <end position="20"/>
    </location>
</feature>
<dbReference type="Proteomes" id="UP001055453">
    <property type="component" value="Chromosome"/>
</dbReference>
<gene>
    <name evidence="6" type="ORF">ANSO36C_39590</name>
</gene>
<protein>
    <recommendedName>
        <fullName evidence="8">Transposase</fullName>
    </recommendedName>
</protein>
<sequence>MARKRPARTGNPDLRQQKQVPMPPIEEIEQKIYSLLSPLNFKPLKFYETEEKKPFRDRILTLSVMMAIVVSLVYRQIPGLREVQRVLCEEGLLWAGRIEVSAQAVSKRLRTLPIELFAQIFEQVMERINVQPQNQAVPENWQPVCAKFTAIWIADGSTLEALRRKLKVLQEQEKTLAGKIMMVVEAFSHRPVTTWYTPNSKANDKTWCEQLLERLPIGGLLIFDLGFFKFPWFDAFTQADKFFLTRLREKTS</sequence>
<evidence type="ECO:0008006" key="8">
    <source>
        <dbReference type="Google" id="ProtNLM"/>
    </source>
</evidence>
<evidence type="ECO:0000256" key="5">
    <source>
        <dbReference type="SAM" id="Phobius"/>
    </source>
</evidence>
<feature type="transmembrane region" description="Helical" evidence="5">
    <location>
        <begin position="59"/>
        <end position="77"/>
    </location>
</feature>
<keyword evidence="5" id="KW-0812">Transmembrane</keyword>
<dbReference type="PANTHER" id="PTHR33258:SF1">
    <property type="entry name" value="TRANSPOSASE INSL FOR INSERTION SEQUENCE ELEMENT IS186A-RELATED"/>
    <property type="match status" value="1"/>
</dbReference>
<dbReference type="EMBL" id="AP025732">
    <property type="protein sequence ID" value="BDI18157.1"/>
    <property type="molecule type" value="Genomic_DNA"/>
</dbReference>
<evidence type="ECO:0000313" key="6">
    <source>
        <dbReference type="EMBL" id="BDI18157.1"/>
    </source>
</evidence>
<organism evidence="6 7">
    <name type="scientific">Nostoc cf. commune SO-36</name>
    <dbReference type="NCBI Taxonomy" id="449208"/>
    <lineage>
        <taxon>Bacteria</taxon>
        <taxon>Bacillati</taxon>
        <taxon>Cyanobacteriota</taxon>
        <taxon>Cyanophyceae</taxon>
        <taxon>Nostocales</taxon>
        <taxon>Nostocaceae</taxon>
        <taxon>Nostoc</taxon>
    </lineage>
</organism>
<name>A0ABN6Q9T0_NOSCO</name>
<keyword evidence="5" id="KW-0472">Membrane</keyword>
<keyword evidence="5" id="KW-1133">Transmembrane helix</keyword>
<keyword evidence="1" id="KW-0815">Transposition</keyword>
<accession>A0ABN6Q9T0</accession>
<keyword evidence="7" id="KW-1185">Reference proteome</keyword>
<dbReference type="NCBIfam" id="NF033592">
    <property type="entry name" value="transpos_IS4_1"/>
    <property type="match status" value="1"/>
</dbReference>
<evidence type="ECO:0000256" key="1">
    <source>
        <dbReference type="ARBA" id="ARBA00022578"/>
    </source>
</evidence>
<keyword evidence="3" id="KW-0233">DNA recombination</keyword>
<dbReference type="InterPro" id="IPR047952">
    <property type="entry name" value="Transpos_IS4"/>
</dbReference>
<evidence type="ECO:0000256" key="2">
    <source>
        <dbReference type="ARBA" id="ARBA00023125"/>
    </source>
</evidence>
<evidence type="ECO:0000256" key="3">
    <source>
        <dbReference type="ARBA" id="ARBA00023172"/>
    </source>
</evidence>
<dbReference type="PANTHER" id="PTHR33258">
    <property type="entry name" value="TRANSPOSASE INSL FOR INSERTION SEQUENCE ELEMENT IS186A-RELATED"/>
    <property type="match status" value="1"/>
</dbReference>
<keyword evidence="2" id="KW-0238">DNA-binding</keyword>
<evidence type="ECO:0000313" key="7">
    <source>
        <dbReference type="Proteomes" id="UP001055453"/>
    </source>
</evidence>